<comment type="caution">
    <text evidence="1">The sequence shown here is derived from an EMBL/GenBank/DDBJ whole genome shotgun (WGS) entry which is preliminary data.</text>
</comment>
<evidence type="ECO:0000313" key="1">
    <source>
        <dbReference type="EMBL" id="KAA9338483.1"/>
    </source>
</evidence>
<name>A0A7L4ZZY0_9BACT</name>
<gene>
    <name evidence="1" type="ORF">F0P96_06520</name>
</gene>
<dbReference type="AlphaFoldDB" id="A0A7L4ZZY0"/>
<protein>
    <submittedName>
        <fullName evidence="1">Uncharacterized protein</fullName>
    </submittedName>
</protein>
<accession>A0A7L4ZZY0</accession>
<evidence type="ECO:0000313" key="2">
    <source>
        <dbReference type="Proteomes" id="UP000326380"/>
    </source>
</evidence>
<reference evidence="1 2" key="1">
    <citation type="submission" date="2019-09" db="EMBL/GenBank/DDBJ databases">
        <title>Genome sequence of Hymenobacter sp. M3.</title>
        <authorList>
            <person name="Srinivasan S."/>
        </authorList>
    </citation>
    <scope>NUCLEOTIDE SEQUENCE [LARGE SCALE GENOMIC DNA]</scope>
    <source>
        <strain evidence="1 2">M3</strain>
    </source>
</reference>
<dbReference type="Proteomes" id="UP000326380">
    <property type="component" value="Unassembled WGS sequence"/>
</dbReference>
<proteinExistence type="predicted"/>
<sequence>MKRFVFALALGFSVAGIAQAQSGSDAPRQRAVEMTRQLAPQLGLDEGRQMQVRRLLVERLQQEEEVNKMYAGDQTIHAAKLREILNGYETQLQQVLTPAQLHRYQQLAANSNATQTSVQTAAAQR</sequence>
<dbReference type="RefSeq" id="WP_151078032.1">
    <property type="nucleotide sequence ID" value="NZ_CP047647.1"/>
</dbReference>
<keyword evidence="2" id="KW-1185">Reference proteome</keyword>
<dbReference type="EMBL" id="VTWU01000002">
    <property type="protein sequence ID" value="KAA9338483.1"/>
    <property type="molecule type" value="Genomic_DNA"/>
</dbReference>
<organism evidence="1 2">
    <name type="scientific">Hymenobacter busanensis</name>
    <dbReference type="NCBI Taxonomy" id="2607656"/>
    <lineage>
        <taxon>Bacteria</taxon>
        <taxon>Pseudomonadati</taxon>
        <taxon>Bacteroidota</taxon>
        <taxon>Cytophagia</taxon>
        <taxon>Cytophagales</taxon>
        <taxon>Hymenobacteraceae</taxon>
        <taxon>Hymenobacter</taxon>
    </lineage>
</organism>